<keyword evidence="5" id="KW-0732">Signal</keyword>
<dbReference type="InterPro" id="IPR051543">
    <property type="entry name" value="Serine_Peptidase_S9A"/>
</dbReference>
<dbReference type="PANTHER" id="PTHR11757">
    <property type="entry name" value="PROTEASE FAMILY S9A OLIGOPEPTIDASE"/>
    <property type="match status" value="1"/>
</dbReference>
<dbReference type="Pfam" id="PF00326">
    <property type="entry name" value="Peptidase_S9"/>
    <property type="match status" value="1"/>
</dbReference>
<protein>
    <submittedName>
        <fullName evidence="8">S9 family peptidase</fullName>
    </submittedName>
</protein>
<evidence type="ECO:0000259" key="6">
    <source>
        <dbReference type="Pfam" id="PF00326"/>
    </source>
</evidence>
<reference evidence="8 9" key="1">
    <citation type="submission" date="2024-09" db="EMBL/GenBank/DDBJ databases">
        <authorList>
            <person name="Sun Q."/>
            <person name="Mori K."/>
        </authorList>
    </citation>
    <scope>NUCLEOTIDE SEQUENCE [LARGE SCALE GENOMIC DNA]</scope>
    <source>
        <strain evidence="8 9">CCM 8677</strain>
    </source>
</reference>
<dbReference type="InterPro" id="IPR001375">
    <property type="entry name" value="Peptidase_S9_cat"/>
</dbReference>
<feature type="signal peptide" evidence="5">
    <location>
        <begin position="1"/>
        <end position="26"/>
    </location>
</feature>
<keyword evidence="2" id="KW-0645">Protease</keyword>
<gene>
    <name evidence="8" type="ORF">ACFFJH_19150</name>
</gene>
<dbReference type="PRINTS" id="PR00862">
    <property type="entry name" value="PROLIGOPTASE"/>
</dbReference>
<accession>A0ABV6IJV2</accession>
<name>A0ABV6IJV2_9BURK</name>
<proteinExistence type="inferred from homology"/>
<dbReference type="SUPFAM" id="SSF53474">
    <property type="entry name" value="alpha/beta-Hydrolases"/>
    <property type="match status" value="1"/>
</dbReference>
<evidence type="ECO:0000256" key="1">
    <source>
        <dbReference type="ARBA" id="ARBA00005228"/>
    </source>
</evidence>
<dbReference type="InterPro" id="IPR002471">
    <property type="entry name" value="Pept_S9_AS"/>
</dbReference>
<evidence type="ECO:0000256" key="4">
    <source>
        <dbReference type="ARBA" id="ARBA00022825"/>
    </source>
</evidence>
<dbReference type="EMBL" id="JBHLXJ010000035">
    <property type="protein sequence ID" value="MFC0351942.1"/>
    <property type="molecule type" value="Genomic_DNA"/>
</dbReference>
<organism evidence="8 9">
    <name type="scientific">Undibacterium danionis</name>
    <dbReference type="NCBI Taxonomy" id="1812100"/>
    <lineage>
        <taxon>Bacteria</taxon>
        <taxon>Pseudomonadati</taxon>
        <taxon>Pseudomonadota</taxon>
        <taxon>Betaproteobacteria</taxon>
        <taxon>Burkholderiales</taxon>
        <taxon>Oxalobacteraceae</taxon>
        <taxon>Undibacterium</taxon>
    </lineage>
</organism>
<dbReference type="InterPro" id="IPR023302">
    <property type="entry name" value="Pept_S9A_N"/>
</dbReference>
<dbReference type="SUPFAM" id="SSF50993">
    <property type="entry name" value="Peptidase/esterase 'gauge' domain"/>
    <property type="match status" value="1"/>
</dbReference>
<sequence length="725" mass="81582">MSRKNWAALPRCSAMVLMAIATQASAQTSMQTPTQTSVPAANAAVPPIAAKAAWSEVRHGETVTDDYRWLQKKEDPKVIDYLNAENAYTSAMTSGVQALADKLFAETKGRMKETDLSVPVRRGKYYYYSRTEAGKQYGINCRRLADAHMNYDEKAVEETLLDQNELAKGQKFFMVAGTLVSPDDRYLAYLTDTTGYRQFKLQIKDLKTGELLSDTAERVTSMAWAADNKTMFYVQEDATTKRSDRLFRFQLGGKAQEIYHEKVEQFGIGVGTTHDRKFIQLQAFATDTSEIWMIPADRPMDEFKTVLGRTKGHRYSVDHREGNLFIRTNKNAKNFRIVSTPVGKVAEKNWKEIVKHSDDVLVGNYEVFRDFLAVTEKTKALNRTRIYNFKTKQWTNVQFNDEVYLAGSGGTPEYTAQKLRMSYQSPTTPPMVMDVNMATGERTILKQQEVVGGFDASKYEARRLWATAKDGVKVPLWAVYKKGVKFNGTAPTLLYSYGSYGISTEATFSLARLSLLDRGVIYVQAHIRGGTDLGERWHEDGMLMKKKNTFTDFIAAAEYLIQEKWTSKDKLIIQGGSAGGLLMGAVVNMRPDLFKAVHAAVPFVDVMNTMMDASLPLTTGEYLEWGDPNNKAAYDYMRSYSPYDNIEKKAYPAMLVTTGLNDSQVMYWEPAKYVAKLRAHKTDNNPLLLKTNMAAGHGGASGRYDAIKEGAFNFAWMLSQWGIAE</sequence>
<evidence type="ECO:0000259" key="7">
    <source>
        <dbReference type="Pfam" id="PF02897"/>
    </source>
</evidence>
<keyword evidence="9" id="KW-1185">Reference proteome</keyword>
<feature type="domain" description="Peptidase S9A N-terminal" evidence="7">
    <location>
        <begin position="46"/>
        <end position="448"/>
    </location>
</feature>
<feature type="chain" id="PRO_5046476618" evidence="5">
    <location>
        <begin position="27"/>
        <end position="725"/>
    </location>
</feature>
<evidence type="ECO:0000313" key="8">
    <source>
        <dbReference type="EMBL" id="MFC0351942.1"/>
    </source>
</evidence>
<dbReference type="Proteomes" id="UP001589844">
    <property type="component" value="Unassembled WGS sequence"/>
</dbReference>
<dbReference type="RefSeq" id="WP_390214664.1">
    <property type="nucleotide sequence ID" value="NZ_JBHLXJ010000035.1"/>
</dbReference>
<dbReference type="Gene3D" id="3.40.50.1820">
    <property type="entry name" value="alpha/beta hydrolase"/>
    <property type="match status" value="1"/>
</dbReference>
<comment type="caution">
    <text evidence="8">The sequence shown here is derived from an EMBL/GenBank/DDBJ whole genome shotgun (WGS) entry which is preliminary data.</text>
</comment>
<dbReference type="InterPro" id="IPR002470">
    <property type="entry name" value="Peptidase_S9A"/>
</dbReference>
<comment type="similarity">
    <text evidence="1">Belongs to the peptidase S9A family.</text>
</comment>
<dbReference type="PROSITE" id="PS00708">
    <property type="entry name" value="PRO_ENDOPEP_SER"/>
    <property type="match status" value="1"/>
</dbReference>
<evidence type="ECO:0000313" key="9">
    <source>
        <dbReference type="Proteomes" id="UP001589844"/>
    </source>
</evidence>
<keyword evidence="3" id="KW-0378">Hydrolase</keyword>
<keyword evidence="4" id="KW-0720">Serine protease</keyword>
<evidence type="ECO:0000256" key="2">
    <source>
        <dbReference type="ARBA" id="ARBA00022670"/>
    </source>
</evidence>
<dbReference type="Pfam" id="PF02897">
    <property type="entry name" value="Peptidase_S9_N"/>
    <property type="match status" value="1"/>
</dbReference>
<evidence type="ECO:0000256" key="5">
    <source>
        <dbReference type="SAM" id="SignalP"/>
    </source>
</evidence>
<evidence type="ECO:0000256" key="3">
    <source>
        <dbReference type="ARBA" id="ARBA00022801"/>
    </source>
</evidence>
<dbReference type="Gene3D" id="2.130.10.120">
    <property type="entry name" value="Prolyl oligopeptidase, N-terminal domain"/>
    <property type="match status" value="1"/>
</dbReference>
<dbReference type="InterPro" id="IPR029058">
    <property type="entry name" value="AB_hydrolase_fold"/>
</dbReference>
<feature type="domain" description="Peptidase S9 prolyl oligopeptidase catalytic" evidence="6">
    <location>
        <begin position="508"/>
        <end position="720"/>
    </location>
</feature>
<dbReference type="PANTHER" id="PTHR11757:SF19">
    <property type="entry name" value="PROLYL ENDOPEPTIDASE-LIKE"/>
    <property type="match status" value="1"/>
</dbReference>